<keyword evidence="1" id="KW-0812">Transmembrane</keyword>
<feature type="transmembrane region" description="Helical" evidence="1">
    <location>
        <begin position="323"/>
        <end position="347"/>
    </location>
</feature>
<dbReference type="PANTHER" id="PTHR23028:SF134">
    <property type="entry name" value="PUTATIVE (AFU_ORTHOLOGUE AFUA_4G08520)-RELATED"/>
    <property type="match status" value="1"/>
</dbReference>
<feature type="transmembrane region" description="Helical" evidence="1">
    <location>
        <begin position="154"/>
        <end position="171"/>
    </location>
</feature>
<protein>
    <submittedName>
        <fullName evidence="3">Acyltransferase</fullName>
        <ecNumber evidence="3">2.3.-.-</ecNumber>
    </submittedName>
</protein>
<keyword evidence="3" id="KW-0012">Acyltransferase</keyword>
<gene>
    <name evidence="3" type="ORF">VRU48_04655</name>
</gene>
<dbReference type="PANTHER" id="PTHR23028">
    <property type="entry name" value="ACETYLTRANSFERASE"/>
    <property type="match status" value="1"/>
</dbReference>
<evidence type="ECO:0000313" key="3">
    <source>
        <dbReference type="EMBL" id="MEE1944386.1"/>
    </source>
</evidence>
<feature type="transmembrane region" description="Helical" evidence="1">
    <location>
        <begin position="211"/>
        <end position="229"/>
    </location>
</feature>
<sequence length="373" mass="42387">MTRLNNNPELLQTKQHFQILDGLRGIAAVAVVIFHFMEIAITDYSQNFIGHGYLAVDFFFCLSGFVIAYAYDNRAEQLGFKQFFKLRLIRLHPLVIIGSVLGLLTFLFDPFSDFFSVYGLGKTALIFLASVFLIPYPSMPERYLNLFCLNAPSWSLFWEYIANILYIFVLCRLKNNALMVLTVLAAIVLCYVASKSGNVAGGWGGPNFTDGGARVFFSFLMGMLIYRCNWIIKNKLGFVSIGLMLVLSFLIPYSDRYNWVVEPVIVLLYFPLLVSLGAGASLADRFKKICKFSGDISYPLYMTHYPFVWVFLTYVAVVKPSMSLLSVVIPVSVVLLIVIAYLIMVYVDEPLRNYFKKRMVSAQSQNRIQQAER</sequence>
<dbReference type="InterPro" id="IPR050879">
    <property type="entry name" value="Acyltransferase_3"/>
</dbReference>
<reference evidence="3 4" key="1">
    <citation type="submission" date="2024-01" db="EMBL/GenBank/DDBJ databases">
        <title>Pedobacter sp. nov., isolated from fresh soil.</title>
        <authorList>
            <person name="Le N.T.T."/>
        </authorList>
    </citation>
    <scope>NUCLEOTIDE SEQUENCE [LARGE SCALE GENOMIC DNA]</scope>
    <source>
        <strain evidence="3 4">KR3-3</strain>
    </source>
</reference>
<evidence type="ECO:0000256" key="1">
    <source>
        <dbReference type="SAM" id="Phobius"/>
    </source>
</evidence>
<dbReference type="EC" id="2.3.-.-" evidence="3"/>
<keyword evidence="4" id="KW-1185">Reference proteome</keyword>
<evidence type="ECO:0000313" key="4">
    <source>
        <dbReference type="Proteomes" id="UP001336835"/>
    </source>
</evidence>
<dbReference type="RefSeq" id="WP_330106759.1">
    <property type="nucleotide sequence ID" value="NZ_JAZDQT010000001.1"/>
</dbReference>
<feature type="transmembrane region" description="Helical" evidence="1">
    <location>
        <begin position="178"/>
        <end position="199"/>
    </location>
</feature>
<keyword evidence="1" id="KW-1133">Transmembrane helix</keyword>
<evidence type="ECO:0000259" key="2">
    <source>
        <dbReference type="Pfam" id="PF01757"/>
    </source>
</evidence>
<proteinExistence type="predicted"/>
<keyword evidence="3" id="KW-0808">Transferase</keyword>
<dbReference type="Pfam" id="PF01757">
    <property type="entry name" value="Acyl_transf_3"/>
    <property type="match status" value="1"/>
</dbReference>
<feature type="domain" description="Acyltransferase 3" evidence="2">
    <location>
        <begin position="20"/>
        <end position="343"/>
    </location>
</feature>
<dbReference type="GO" id="GO:0016746">
    <property type="term" value="F:acyltransferase activity"/>
    <property type="evidence" value="ECO:0007669"/>
    <property type="project" value="UniProtKB-KW"/>
</dbReference>
<keyword evidence="1" id="KW-0472">Membrane</keyword>
<feature type="transmembrane region" description="Helical" evidence="1">
    <location>
        <begin position="236"/>
        <end position="254"/>
    </location>
</feature>
<feature type="transmembrane region" description="Helical" evidence="1">
    <location>
        <begin position="53"/>
        <end position="71"/>
    </location>
</feature>
<comment type="caution">
    <text evidence="3">The sequence shown here is derived from an EMBL/GenBank/DDBJ whole genome shotgun (WGS) entry which is preliminary data.</text>
</comment>
<dbReference type="Proteomes" id="UP001336835">
    <property type="component" value="Unassembled WGS sequence"/>
</dbReference>
<accession>A0ABU7I4J4</accession>
<feature type="transmembrane region" description="Helical" evidence="1">
    <location>
        <begin position="266"/>
        <end position="286"/>
    </location>
</feature>
<organism evidence="3 4">
    <name type="scientific">Pedobacter albus</name>
    <dbReference type="NCBI Taxonomy" id="3113905"/>
    <lineage>
        <taxon>Bacteria</taxon>
        <taxon>Pseudomonadati</taxon>
        <taxon>Bacteroidota</taxon>
        <taxon>Sphingobacteriia</taxon>
        <taxon>Sphingobacteriales</taxon>
        <taxon>Sphingobacteriaceae</taxon>
        <taxon>Pedobacter</taxon>
    </lineage>
</organism>
<feature type="transmembrane region" description="Helical" evidence="1">
    <location>
        <begin position="298"/>
        <end position="317"/>
    </location>
</feature>
<feature type="transmembrane region" description="Helical" evidence="1">
    <location>
        <begin position="91"/>
        <end position="108"/>
    </location>
</feature>
<dbReference type="InterPro" id="IPR002656">
    <property type="entry name" value="Acyl_transf_3_dom"/>
</dbReference>
<name>A0ABU7I4J4_9SPHI</name>
<dbReference type="EMBL" id="JAZDQT010000001">
    <property type="protein sequence ID" value="MEE1944386.1"/>
    <property type="molecule type" value="Genomic_DNA"/>
</dbReference>
<feature type="transmembrane region" description="Helical" evidence="1">
    <location>
        <begin position="22"/>
        <end position="41"/>
    </location>
</feature>
<feature type="transmembrane region" description="Helical" evidence="1">
    <location>
        <begin position="115"/>
        <end position="134"/>
    </location>
</feature>